<dbReference type="SUPFAM" id="SSF69695">
    <property type="entry name" value="SRP19"/>
    <property type="match status" value="1"/>
</dbReference>
<feature type="compositionally biased region" description="Polar residues" evidence="5">
    <location>
        <begin position="158"/>
        <end position="169"/>
    </location>
</feature>
<comment type="caution">
    <text evidence="7">The sequence shown here is derived from an EMBL/GenBank/DDBJ whole genome shotgun (WGS) entry which is preliminary data.</text>
</comment>
<dbReference type="GO" id="GO:0006614">
    <property type="term" value="P:SRP-dependent cotranslational protein targeting to membrane"/>
    <property type="evidence" value="ECO:0007669"/>
    <property type="project" value="InterPro"/>
</dbReference>
<dbReference type="PANTHER" id="PTHR43830:SF3">
    <property type="entry name" value="PROTEIN PSP1"/>
    <property type="match status" value="1"/>
</dbReference>
<organism evidence="7 8">
    <name type="scientific">Bifiguratus adelaidae</name>
    <dbReference type="NCBI Taxonomy" id="1938954"/>
    <lineage>
        <taxon>Eukaryota</taxon>
        <taxon>Fungi</taxon>
        <taxon>Fungi incertae sedis</taxon>
        <taxon>Mucoromycota</taxon>
        <taxon>Mucoromycotina</taxon>
        <taxon>Endogonomycetes</taxon>
        <taxon>Endogonales</taxon>
        <taxon>Endogonales incertae sedis</taxon>
        <taxon>Bifiguratus</taxon>
    </lineage>
</organism>
<dbReference type="InterPro" id="IPR007557">
    <property type="entry name" value="PSP1_C"/>
</dbReference>
<feature type="region of interest" description="Disordered" evidence="5">
    <location>
        <begin position="215"/>
        <end position="236"/>
    </location>
</feature>
<dbReference type="InterPro" id="IPR047767">
    <property type="entry name" value="PSP1-like"/>
</dbReference>
<evidence type="ECO:0000259" key="6">
    <source>
        <dbReference type="PROSITE" id="PS51411"/>
    </source>
</evidence>
<name>A0A261XTV9_9FUNG</name>
<evidence type="ECO:0000256" key="5">
    <source>
        <dbReference type="SAM" id="MobiDB-lite"/>
    </source>
</evidence>
<evidence type="ECO:0000313" key="8">
    <source>
        <dbReference type="Proteomes" id="UP000242875"/>
    </source>
</evidence>
<keyword evidence="2" id="KW-0963">Cytoplasm</keyword>
<dbReference type="FunFam" id="3.30.56.30:FF:000003">
    <property type="entry name" value="Signal recognition particle SEC65 subunit"/>
    <property type="match status" value="1"/>
</dbReference>
<dbReference type="InterPro" id="IPR002778">
    <property type="entry name" value="Signal_recog_particle_SRP19"/>
</dbReference>
<dbReference type="OrthoDB" id="243127at2759"/>
<dbReference type="GO" id="GO:0008312">
    <property type="term" value="F:7S RNA binding"/>
    <property type="evidence" value="ECO:0007669"/>
    <property type="project" value="InterPro"/>
</dbReference>
<feature type="compositionally biased region" description="Pro residues" evidence="5">
    <location>
        <begin position="143"/>
        <end position="154"/>
    </location>
</feature>
<keyword evidence="3" id="KW-0733">Signal recognition particle</keyword>
<dbReference type="Pfam" id="PF01922">
    <property type="entry name" value="SRP19"/>
    <property type="match status" value="1"/>
</dbReference>
<feature type="region of interest" description="Disordered" evidence="5">
    <location>
        <begin position="1"/>
        <end position="192"/>
    </location>
</feature>
<protein>
    <recommendedName>
        <fullName evidence="6">PSP1 C-terminal domain-containing protein</fullName>
    </recommendedName>
</protein>
<dbReference type="Pfam" id="PF04468">
    <property type="entry name" value="PSP1"/>
    <property type="match status" value="1"/>
</dbReference>
<evidence type="ECO:0000256" key="3">
    <source>
        <dbReference type="ARBA" id="ARBA00023135"/>
    </source>
</evidence>
<feature type="region of interest" description="Disordered" evidence="5">
    <location>
        <begin position="364"/>
        <end position="425"/>
    </location>
</feature>
<dbReference type="AlphaFoldDB" id="A0A261XTV9"/>
<accession>A0A261XTV9</accession>
<comment type="subcellular location">
    <subcellularLocation>
        <location evidence="1">Cytoplasm</location>
    </subcellularLocation>
</comment>
<dbReference type="InterPro" id="IPR036521">
    <property type="entry name" value="SRP19-like_sf"/>
</dbReference>
<feature type="compositionally biased region" description="Basic and acidic residues" evidence="5">
    <location>
        <begin position="1"/>
        <end position="11"/>
    </location>
</feature>
<sequence length="931" mass="102619">MASLHVTREARPQLPSTSIPMINPNSNANVPPSPTNPNAPSTAWRAVGSPPRRASGPFNFSQPLKAPIPNQETRQDPTKAEQNVINGQHGERSTPANAPTSSQAGPNQPKWGSISGIQWAGPSIWSEGNAPRAPKSAQTKYANPPPGIPVPPNVEQPSSSRSVSFASTEQRYEPVPVTSASQPSQLSHLPLTMPLEPGFREQRSMSYSVGQPGEYFGYPDSDGDPKSRNGSMTAASNVRDYRSALATMHEEEDEPEEGHLEPPKFRVRSKSSGAAFGLVGEDHGDEGGDDLYVTGMFGQFAGTKPTGGYRRVSVTTDTSRYGGVPGYPDDAHAEATFGGHRRASTSVASYGSLWDKTSDISKEDAETMDKTKGTRRYSLAQMPSLDYSTAPSHDESDDLGPLSRSAEETSIAQTPQRRHSLGGPTLASSYGSLPYPNDQYLANALDNLTLDPSRPMFPAPYISPAPFDPSQMPFLGDTMPYGMPTRDYMDSIHNYFDSDEHRMAQEMGKGVPLHSLPTTGPLYVVEFKAGRTDLFYVTEGSGFTPNVGDLVIVEADRGKDLGKIVVDNLGPHQIQMYQQQAMAASRNAGEGASKDVRPKRIYHRAAPHEVALLMAKGADEAKALLLCQTKVRQRRLPMEVVDAEFQWDRRKLTFYFIADHRIDFRELVRELFKIYKTRIWMCAVNSLVNQGLIETSLCNRAVKGKGMAALVRELKKAQKDGSFWVDPDDVDNMDVPLPETDMPIDEDDEIPDLVDANVKALERVSLGSSMPRSIGGMQIQHEMDSSAYKSWICLYPIYIDKSKSLPQGRKISKEKAVDNPTGFHMAHAARQLGFSVVYEHHKAHPKDFFNPGRVRVQLKHNNIPLNSNIKTRQQLAERIAQLLPSIQKSHPLPEEMKPNYTPPRMIGPMPGMPGLPASQHVTQYIQRLDLW</sequence>
<feature type="compositionally biased region" description="Polar residues" evidence="5">
    <location>
        <begin position="94"/>
        <end position="106"/>
    </location>
</feature>
<dbReference type="EMBL" id="MVBO01000240">
    <property type="protein sequence ID" value="OZJ01788.1"/>
    <property type="molecule type" value="Genomic_DNA"/>
</dbReference>
<dbReference type="GO" id="GO:0005786">
    <property type="term" value="C:signal recognition particle, endoplasmic reticulum targeting"/>
    <property type="evidence" value="ECO:0007669"/>
    <property type="project" value="UniProtKB-KW"/>
</dbReference>
<dbReference type="Gene3D" id="3.30.56.30">
    <property type="entry name" value="Signal recognition particle, SRP19-like subunit"/>
    <property type="match status" value="1"/>
</dbReference>
<dbReference type="Proteomes" id="UP000242875">
    <property type="component" value="Unassembled WGS sequence"/>
</dbReference>
<gene>
    <name evidence="7" type="ORF">BZG36_05259</name>
</gene>
<dbReference type="NCBIfam" id="NF041131">
    <property type="entry name" value="RicT_YaaT_fam"/>
    <property type="match status" value="1"/>
</dbReference>
<reference evidence="7 8" key="1">
    <citation type="journal article" date="2017" name="Mycologia">
        <title>Bifiguratus adelaidae, gen. et sp. nov., a new member of Mucoromycotina in endophytic and soil-dwelling habitats.</title>
        <authorList>
            <person name="Torres-Cruz T.J."/>
            <person name="Billingsley Tobias T.L."/>
            <person name="Almatruk M."/>
            <person name="Hesse C."/>
            <person name="Kuske C.R."/>
            <person name="Desiro A."/>
            <person name="Benucci G.M."/>
            <person name="Bonito G."/>
            <person name="Stajich J.E."/>
            <person name="Dunlap C."/>
            <person name="Arnold A.E."/>
            <person name="Porras-Alfaro A."/>
        </authorList>
    </citation>
    <scope>NUCLEOTIDE SEQUENCE [LARGE SCALE GENOMIC DNA]</scope>
    <source>
        <strain evidence="7 8">AZ0501</strain>
    </source>
</reference>
<proteinExistence type="predicted"/>
<evidence type="ECO:0000256" key="2">
    <source>
        <dbReference type="ARBA" id="ARBA00022490"/>
    </source>
</evidence>
<evidence type="ECO:0000256" key="1">
    <source>
        <dbReference type="ARBA" id="ARBA00004496"/>
    </source>
</evidence>
<feature type="compositionally biased region" description="Polar residues" evidence="5">
    <location>
        <begin position="178"/>
        <end position="187"/>
    </location>
</feature>
<keyword evidence="8" id="KW-1185">Reference proteome</keyword>
<keyword evidence="4" id="KW-0687">Ribonucleoprotein</keyword>
<evidence type="ECO:0000256" key="4">
    <source>
        <dbReference type="ARBA" id="ARBA00023274"/>
    </source>
</evidence>
<evidence type="ECO:0000313" key="7">
    <source>
        <dbReference type="EMBL" id="OZJ01788.1"/>
    </source>
</evidence>
<feature type="domain" description="PSP1 C-terminal" evidence="6">
    <location>
        <begin position="599"/>
        <end position="684"/>
    </location>
</feature>
<dbReference type="PROSITE" id="PS51411">
    <property type="entry name" value="PSP1_C"/>
    <property type="match status" value="1"/>
</dbReference>
<dbReference type="PANTHER" id="PTHR43830">
    <property type="entry name" value="PROTEIN PSP1"/>
    <property type="match status" value="1"/>
</dbReference>